<dbReference type="GO" id="GO:0008234">
    <property type="term" value="F:cysteine-type peptidase activity"/>
    <property type="evidence" value="ECO:0007669"/>
    <property type="project" value="UniProtKB-KW"/>
</dbReference>
<evidence type="ECO:0000259" key="5">
    <source>
        <dbReference type="PROSITE" id="PS51935"/>
    </source>
</evidence>
<dbReference type="InterPro" id="IPR000064">
    <property type="entry name" value="NLP_P60_dom"/>
</dbReference>
<gene>
    <name evidence="6" type="ORF">CLOHIR_00378</name>
</gene>
<reference evidence="6 7" key="1">
    <citation type="submission" date="2008-09" db="EMBL/GenBank/DDBJ databases">
        <authorList>
            <person name="Fulton L."/>
            <person name="Clifton S."/>
            <person name="Fulton B."/>
            <person name="Xu J."/>
            <person name="Minx P."/>
            <person name="Pepin K.H."/>
            <person name="Johnson M."/>
            <person name="Thiruvilangam P."/>
            <person name="Bhonagiri V."/>
            <person name="Nash W.E."/>
            <person name="Mardis E.R."/>
            <person name="Wilson R.K."/>
        </authorList>
    </citation>
    <scope>NUCLEOTIDE SEQUENCE [LARGE SCALE GENOMIC DNA]</scope>
    <source>
        <strain evidence="6 7">DSM 13275</strain>
    </source>
</reference>
<evidence type="ECO:0000256" key="2">
    <source>
        <dbReference type="ARBA" id="ARBA00022670"/>
    </source>
</evidence>
<feature type="domain" description="NlpC/P60" evidence="5">
    <location>
        <begin position="446"/>
        <end position="563"/>
    </location>
</feature>
<evidence type="ECO:0000313" key="7">
    <source>
        <dbReference type="Proteomes" id="UP000003178"/>
    </source>
</evidence>
<dbReference type="InterPro" id="IPR038765">
    <property type="entry name" value="Papain-like_cys_pep_sf"/>
</dbReference>
<dbReference type="EMBL" id="ABWP01000011">
    <property type="protein sequence ID" value="EEA86040.1"/>
    <property type="molecule type" value="Genomic_DNA"/>
</dbReference>
<dbReference type="STRING" id="500633.CLOHIR_00378"/>
<dbReference type="AlphaFoldDB" id="B6FWX9"/>
<keyword evidence="2" id="KW-0645">Protease</keyword>
<dbReference type="Gene3D" id="3.90.1720.10">
    <property type="entry name" value="endopeptidase domain like (from Nostoc punctiforme)"/>
    <property type="match status" value="1"/>
</dbReference>
<sequence length="563" mass="61815">MNIKMVIQKKDGSKYDITNITESVTTSGDIKQCGRKCEFSTIRSAGFNIANGDMAKFYDEEEEVFRGTVLSIDKNSSSDTFKYTALDEGWRLTKSKGSFNFTNKRADEIASEVLQKNKFVRGDIVKGKTKMSKVFVNKSFYDIIMTAYTEEAKSSKKKYMFAITRQKVYLIEKGVTVLKVGFEEGKNLIDSEYSIDAQNIVDRIVITDSNGNQKEVKDKKELIDVYGVIQEVKEMKDGGLSNDEINEIFKDVDKKCNLKGIGDATCVTGNAVMVKDTVSGLVGKFYIDSDTHTYSNNHHEISLTLNFENIMDEKAEDGKEENADGASGGGILNGKKVKALFTAYYPSNDKLQGGFVAANGERLNPSSNTCAAPPSIPFNTQIQVCGTGTSNDGKVYRVNDRGGKIQVVNGVYHIDLLYPDKKSAYAWGRKYGEIIIGNGTGFSSAGGGNNRAVTLAKSQLGKPYKWGATGPNSFDCSGLIYWVAKQMGKSIPRTSSEQSRYGQSVSKGNLQPGDLVFFGKSKVHHVGMYVGGGQYIHAPQTGDVVKISSLSSRGDFHNARRFL</sequence>
<evidence type="ECO:0000256" key="1">
    <source>
        <dbReference type="ARBA" id="ARBA00007074"/>
    </source>
</evidence>
<comment type="similarity">
    <text evidence="1">Belongs to the peptidase C40 family.</text>
</comment>
<dbReference type="eggNOG" id="COG0791">
    <property type="taxonomic scope" value="Bacteria"/>
</dbReference>
<dbReference type="PANTHER" id="PTHR47053">
    <property type="entry name" value="MUREIN DD-ENDOPEPTIDASE MEPH-RELATED"/>
    <property type="match status" value="1"/>
</dbReference>
<evidence type="ECO:0000256" key="3">
    <source>
        <dbReference type="ARBA" id="ARBA00022801"/>
    </source>
</evidence>
<dbReference type="SUPFAM" id="SSF54001">
    <property type="entry name" value="Cysteine proteinases"/>
    <property type="match status" value="1"/>
</dbReference>
<comment type="caution">
    <text evidence="6">The sequence shown here is derived from an EMBL/GenBank/DDBJ whole genome shotgun (WGS) entry which is preliminary data.</text>
</comment>
<organism evidence="6 7">
    <name type="scientific">Peptacetobacter hiranonis (strain DSM 13275 / JCM 10541 / KCTC 15199 / TO-931)</name>
    <name type="common">Clostridium hiranonis</name>
    <dbReference type="NCBI Taxonomy" id="500633"/>
    <lineage>
        <taxon>Bacteria</taxon>
        <taxon>Bacillati</taxon>
        <taxon>Bacillota</taxon>
        <taxon>Clostridia</taxon>
        <taxon>Peptostreptococcales</taxon>
        <taxon>Peptostreptococcaceae</taxon>
        <taxon>Peptacetobacter</taxon>
    </lineage>
</organism>
<dbReference type="InterPro" id="IPR059180">
    <property type="entry name" value="3D_YorM"/>
</dbReference>
<dbReference type="InterPro" id="IPR056937">
    <property type="entry name" value="YqbQ/XkdQ"/>
</dbReference>
<dbReference type="Pfam" id="PF24032">
    <property type="entry name" value="YQBQ"/>
    <property type="match status" value="1"/>
</dbReference>
<dbReference type="OrthoDB" id="1698671at2"/>
<name>B6FWX9_PEPHT</name>
<accession>B6FWX9</accession>
<evidence type="ECO:0000313" key="6">
    <source>
        <dbReference type="EMBL" id="EEA86040.1"/>
    </source>
</evidence>
<keyword evidence="7" id="KW-1185">Reference proteome</keyword>
<dbReference type="Pfam" id="PF00877">
    <property type="entry name" value="NLPC_P60"/>
    <property type="match status" value="1"/>
</dbReference>
<proteinExistence type="inferred from homology"/>
<dbReference type="PANTHER" id="PTHR47053:SF1">
    <property type="entry name" value="MUREIN DD-ENDOPEPTIDASE MEPH-RELATED"/>
    <property type="match status" value="1"/>
</dbReference>
<dbReference type="InterPro" id="IPR051202">
    <property type="entry name" value="Peptidase_C40"/>
</dbReference>
<dbReference type="HOGENOM" id="CLU_035302_0_0_9"/>
<dbReference type="RefSeq" id="WP_006439300.1">
    <property type="nucleotide sequence ID" value="NZ_DS995355.1"/>
</dbReference>
<reference evidence="6 7" key="2">
    <citation type="submission" date="2008-10" db="EMBL/GenBank/DDBJ databases">
        <title>Draft genome sequence of Clostridium hiranonis (DSM 13275).</title>
        <authorList>
            <person name="Sudarsanam P."/>
            <person name="Ley R."/>
            <person name="Guruge J."/>
            <person name="Turnbaugh P.J."/>
            <person name="Mahowald M."/>
            <person name="Liep D."/>
            <person name="Gordon J."/>
        </authorList>
    </citation>
    <scope>NUCLEOTIDE SEQUENCE [LARGE SCALE GENOMIC DNA]</scope>
    <source>
        <strain evidence="6 7">DSM 13275</strain>
    </source>
</reference>
<protein>
    <submittedName>
        <fullName evidence="6">NlpC/P60 family protein</fullName>
    </submittedName>
</protein>
<dbReference type="PROSITE" id="PS51935">
    <property type="entry name" value="NLPC_P60"/>
    <property type="match status" value="1"/>
</dbReference>
<evidence type="ECO:0000256" key="4">
    <source>
        <dbReference type="ARBA" id="ARBA00022807"/>
    </source>
</evidence>
<dbReference type="GO" id="GO:0006508">
    <property type="term" value="P:proteolysis"/>
    <property type="evidence" value="ECO:0007669"/>
    <property type="project" value="UniProtKB-KW"/>
</dbReference>
<dbReference type="Proteomes" id="UP000003178">
    <property type="component" value="Unassembled WGS sequence"/>
</dbReference>
<keyword evidence="3" id="KW-0378">Hydrolase</keyword>
<keyword evidence="4" id="KW-0788">Thiol protease</keyword>
<dbReference type="CDD" id="cd14667">
    <property type="entry name" value="3D_containing_proteins"/>
    <property type="match status" value="1"/>
</dbReference>